<evidence type="ECO:0000313" key="2">
    <source>
        <dbReference type="EMBL" id="ERN12385.1"/>
    </source>
</evidence>
<dbReference type="Gene3D" id="3.40.50.1820">
    <property type="entry name" value="alpha/beta hydrolase"/>
    <property type="match status" value="2"/>
</dbReference>
<proteinExistence type="predicted"/>
<reference evidence="3" key="1">
    <citation type="journal article" date="2013" name="Science">
        <title>The Amborella genome and the evolution of flowering plants.</title>
        <authorList>
            <consortium name="Amborella Genome Project"/>
        </authorList>
    </citation>
    <scope>NUCLEOTIDE SEQUENCE [LARGE SCALE GENOMIC DNA]</scope>
</reference>
<keyword evidence="3" id="KW-1185">Reference proteome</keyword>
<dbReference type="AlphaFoldDB" id="W1PY30"/>
<dbReference type="Gramene" id="ERN12385">
    <property type="protein sequence ID" value="ERN12385"/>
    <property type="gene ID" value="AMTR_s00025p00111790"/>
</dbReference>
<evidence type="ECO:0000259" key="1">
    <source>
        <dbReference type="Pfam" id="PF01738"/>
    </source>
</evidence>
<feature type="domain" description="Dienelactone hydrolase" evidence="1">
    <location>
        <begin position="127"/>
        <end position="204"/>
    </location>
</feature>
<dbReference type="PANTHER" id="PTHR17630:SF44">
    <property type="entry name" value="PROTEIN AIM2"/>
    <property type="match status" value="1"/>
</dbReference>
<dbReference type="HOGENOM" id="CLU_054590_8_0_1"/>
<evidence type="ECO:0000313" key="3">
    <source>
        <dbReference type="Proteomes" id="UP000017836"/>
    </source>
</evidence>
<dbReference type="InterPro" id="IPR029058">
    <property type="entry name" value="AB_hydrolase_fold"/>
</dbReference>
<organism evidence="2 3">
    <name type="scientific">Amborella trichopoda</name>
    <dbReference type="NCBI Taxonomy" id="13333"/>
    <lineage>
        <taxon>Eukaryota</taxon>
        <taxon>Viridiplantae</taxon>
        <taxon>Streptophyta</taxon>
        <taxon>Embryophyta</taxon>
        <taxon>Tracheophyta</taxon>
        <taxon>Spermatophyta</taxon>
        <taxon>Magnoliopsida</taxon>
        <taxon>Amborellales</taxon>
        <taxon>Amborellaceae</taxon>
        <taxon>Amborella</taxon>
    </lineage>
</organism>
<dbReference type="GO" id="GO:0016787">
    <property type="term" value="F:hydrolase activity"/>
    <property type="evidence" value="ECO:0007669"/>
    <property type="project" value="InterPro"/>
</dbReference>
<gene>
    <name evidence="2" type="ORF">AMTR_s00025p00111790</name>
</gene>
<dbReference type="EMBL" id="KI392614">
    <property type="protein sequence ID" value="ERN12385.1"/>
    <property type="molecule type" value="Genomic_DNA"/>
</dbReference>
<name>W1PY30_AMBTC</name>
<protein>
    <recommendedName>
        <fullName evidence="1">Dienelactone hydrolase domain-containing protein</fullName>
    </recommendedName>
</protein>
<dbReference type="STRING" id="13333.W1PY30"/>
<dbReference type="OMA" id="PEFMNGH"/>
<dbReference type="eggNOG" id="KOG3043">
    <property type="taxonomic scope" value="Eukaryota"/>
</dbReference>
<dbReference type="SUPFAM" id="SSF53474">
    <property type="entry name" value="alpha/beta-Hydrolases"/>
    <property type="match status" value="1"/>
</dbReference>
<dbReference type="PANTHER" id="PTHR17630">
    <property type="entry name" value="DIENELACTONE HYDROLASE"/>
    <property type="match status" value="1"/>
</dbReference>
<dbReference type="Pfam" id="PF01738">
    <property type="entry name" value="DLH"/>
    <property type="match status" value="2"/>
</dbReference>
<dbReference type="Proteomes" id="UP000017836">
    <property type="component" value="Unassembled WGS sequence"/>
</dbReference>
<accession>W1PY30</accession>
<feature type="domain" description="Dienelactone hydrolase" evidence="1">
    <location>
        <begin position="29"/>
        <end position="126"/>
    </location>
</feature>
<sequence>MAGSQGCENPPILSSSCGEGLIEEIGSLNAYVTGSPDSKLAILFISDVFGYEAPNLRKLADKVATAGYFVIVLDYFYGDPYVSGSPIQEWIKSHMPEKGIEDSKLIIAALKSKGISSIGAAGFCWGEVKCPIAIVGAETDSITPPEVVRQFEEVLLTKKKVDYFLKISMGVAHGWTVRYSVDDEIAVKRAEEAHTDMLNWFKKYVA</sequence>
<dbReference type="InterPro" id="IPR002925">
    <property type="entry name" value="Dienelactn_hydro"/>
</dbReference>